<sequence>MFDSFLYTHQPILVQNLLLSTRGSIRAFLREGSKMKQVQQKIEALEFDHQALEKYVDTRILQVTASALKNIDYYKSVKIDVDKYDSATQLLEHFPLLDKDIYLEHGGEFFNRKYKGLIIDGASSGTTGVPLKVPQSLSSVIRESAFVWRQLKWAGYQKGDKRMWLRGDMVVPLNQKSQTYWRYSYFENMLLLSSFHLDETNIPLYVKQMVRFGGDIIQAYPSSIVAIAKYLKLNGMKYPGKVKSIITSSEILSQWDRLLLEDIFQCKVFDWYGLFERVAAIGTCEYGRYHQLTDYSHVEYHANEQGSYELVGTNFNNPLYPFLRYKTNDYVKKSNQKCPCGRHYPVIDEIIGRERDYLVTESGPRLTMVSQLYANVEGLVAVQFIQESYCKLDVLIVINEAYYTAESQNQFLSNIRLKLGNSFEVEFFKVSSIPRTKSGKVKYSICSVDDF</sequence>
<reference evidence="1 2" key="2">
    <citation type="submission" date="2019-01" db="EMBL/GenBank/DDBJ databases">
        <title>Motilimonas pumilus sp. nov., isolated from the gut of sea cucumber (Apostichopus japonicus).</title>
        <authorList>
            <person name="Wang F.-Q."/>
            <person name="Ren L.-H."/>
            <person name="Lin Y.-W."/>
            <person name="Sun G.-H."/>
            <person name="Du Z.-J."/>
            <person name="Zhao J.-X."/>
            <person name="Liu X.-J."/>
            <person name="Liu L.-J."/>
        </authorList>
    </citation>
    <scope>NUCLEOTIDE SEQUENCE [LARGE SCALE GENOMIC DNA]</scope>
    <source>
        <strain evidence="1 2">PLHSC7-2</strain>
    </source>
</reference>
<dbReference type="Gene3D" id="3.40.50.12780">
    <property type="entry name" value="N-terminal domain of ligase-like"/>
    <property type="match status" value="1"/>
</dbReference>
<dbReference type="InterPro" id="IPR053158">
    <property type="entry name" value="CapK_Type1_Caps_Biosynth"/>
</dbReference>
<evidence type="ECO:0000313" key="1">
    <source>
        <dbReference type="EMBL" id="RJG51633.1"/>
    </source>
</evidence>
<gene>
    <name evidence="1" type="ORF">D1Z90_02585</name>
</gene>
<dbReference type="SUPFAM" id="SSF56801">
    <property type="entry name" value="Acetyl-CoA synthetase-like"/>
    <property type="match status" value="1"/>
</dbReference>
<dbReference type="GO" id="GO:0016874">
    <property type="term" value="F:ligase activity"/>
    <property type="evidence" value="ECO:0007669"/>
    <property type="project" value="UniProtKB-KW"/>
</dbReference>
<keyword evidence="2" id="KW-1185">Reference proteome</keyword>
<dbReference type="InterPro" id="IPR042099">
    <property type="entry name" value="ANL_N_sf"/>
</dbReference>
<accession>A0A418YKY5</accession>
<reference evidence="1 2" key="1">
    <citation type="submission" date="2018-09" db="EMBL/GenBank/DDBJ databases">
        <authorList>
            <person name="Wang F."/>
        </authorList>
    </citation>
    <scope>NUCLEOTIDE SEQUENCE [LARGE SCALE GENOMIC DNA]</scope>
    <source>
        <strain evidence="1 2">PLHSC7-2</strain>
    </source>
</reference>
<dbReference type="PANTHER" id="PTHR36932">
    <property type="entry name" value="CAPSULAR POLYSACCHARIDE BIOSYNTHESIS PROTEIN"/>
    <property type="match status" value="1"/>
</dbReference>
<dbReference type="Proteomes" id="UP000283255">
    <property type="component" value="Unassembled WGS sequence"/>
</dbReference>
<evidence type="ECO:0000313" key="2">
    <source>
        <dbReference type="Proteomes" id="UP000283255"/>
    </source>
</evidence>
<organism evidence="1 2">
    <name type="scientific">Motilimonas pumila</name>
    <dbReference type="NCBI Taxonomy" id="2303987"/>
    <lineage>
        <taxon>Bacteria</taxon>
        <taxon>Pseudomonadati</taxon>
        <taxon>Pseudomonadota</taxon>
        <taxon>Gammaproteobacteria</taxon>
        <taxon>Alteromonadales</taxon>
        <taxon>Alteromonadales genera incertae sedis</taxon>
        <taxon>Motilimonas</taxon>
    </lineage>
</organism>
<dbReference type="PANTHER" id="PTHR36932:SF1">
    <property type="entry name" value="CAPSULAR POLYSACCHARIDE BIOSYNTHESIS PROTEIN"/>
    <property type="match status" value="1"/>
</dbReference>
<keyword evidence="1" id="KW-0436">Ligase</keyword>
<proteinExistence type="predicted"/>
<dbReference type="AlphaFoldDB" id="A0A418YKY5"/>
<comment type="caution">
    <text evidence="1">The sequence shown here is derived from an EMBL/GenBank/DDBJ whole genome shotgun (WGS) entry which is preliminary data.</text>
</comment>
<protein>
    <submittedName>
        <fullName evidence="1">Phenylacetate--CoA ligase family protein</fullName>
    </submittedName>
</protein>
<dbReference type="EMBL" id="QZCH01000001">
    <property type="protein sequence ID" value="RJG51633.1"/>
    <property type="molecule type" value="Genomic_DNA"/>
</dbReference>
<name>A0A418YKY5_9GAMM</name>